<dbReference type="PANTHER" id="PTHR46910">
    <property type="entry name" value="TRANSCRIPTION FACTOR PDR1"/>
    <property type="match status" value="1"/>
</dbReference>
<protein>
    <recommendedName>
        <fullName evidence="4">Xylanolytic transcriptional activator regulatory domain-containing protein</fullName>
    </recommendedName>
</protein>
<dbReference type="GO" id="GO:0003677">
    <property type="term" value="F:DNA binding"/>
    <property type="evidence" value="ECO:0007669"/>
    <property type="project" value="InterPro"/>
</dbReference>
<dbReference type="PANTHER" id="PTHR46910:SF25">
    <property type="entry name" value="ABC-TRANSPORTER-REGULATING TRANSCRIPTION FACTOR"/>
    <property type="match status" value="1"/>
</dbReference>
<reference evidence="5 6" key="1">
    <citation type="submission" date="2015-01" db="EMBL/GenBank/DDBJ databases">
        <title>The Genome Sequence of Fonsecaea multimorphosa CBS 102226.</title>
        <authorList>
            <consortium name="The Broad Institute Genomics Platform"/>
            <person name="Cuomo C."/>
            <person name="de Hoog S."/>
            <person name="Gorbushina A."/>
            <person name="Stielow B."/>
            <person name="Teixiera M."/>
            <person name="Abouelleil A."/>
            <person name="Chapman S.B."/>
            <person name="Priest M."/>
            <person name="Young S.K."/>
            <person name="Wortman J."/>
            <person name="Nusbaum C."/>
            <person name="Birren B."/>
        </authorList>
    </citation>
    <scope>NUCLEOTIDE SEQUENCE [LARGE SCALE GENOMIC DNA]</scope>
    <source>
        <strain evidence="5 6">CBS 102226</strain>
    </source>
</reference>
<dbReference type="Proteomes" id="UP000053411">
    <property type="component" value="Unassembled WGS sequence"/>
</dbReference>
<dbReference type="STRING" id="1442371.A0A0D2H665"/>
<dbReference type="CDD" id="cd12148">
    <property type="entry name" value="fungal_TF_MHR"/>
    <property type="match status" value="1"/>
</dbReference>
<dbReference type="GO" id="GO:0003700">
    <property type="term" value="F:DNA-binding transcription factor activity"/>
    <property type="evidence" value="ECO:0007669"/>
    <property type="project" value="InterPro"/>
</dbReference>
<feature type="region of interest" description="Disordered" evidence="2">
    <location>
        <begin position="1"/>
        <end position="23"/>
    </location>
</feature>
<name>A0A0D2H665_9EURO</name>
<feature type="region of interest" description="Disordered" evidence="2">
    <location>
        <begin position="671"/>
        <end position="693"/>
    </location>
</feature>
<dbReference type="Pfam" id="PF04082">
    <property type="entry name" value="Fungal_trans"/>
    <property type="match status" value="1"/>
</dbReference>
<sequence>MRRKSTSDPDMQPVDSSLTQSLRQQCFVLPARRPKRQADNDRTAMLESRMARMETLIQSRQDSASSNAGVHLGPDAASVARTNSPAALSSIGALDGPPEGDKNISTDATYAQRVAIHPWQVSESSIVPFHHSYPCREGGNHNHQTQGSDFELVPAPQSPTTLLLSESHSNWSIDQPAVQDSVNVQEQIAIAPHEFNWEHMGPSSWITICSLPGLKWVAERSGTNALAEYAKDLTLSWSQRLKFAGLQHRDKSPEPDAQTAWLYTKAYFEDSLEALYGVVYRPEFEARLQDHLNYRGMNCPTWHALRNVVYATGCRTYLAKQKSCNWSDAQRQSWGYFENALSVYVDLLYAPTGLTAVRALAAMNLHVEGAGNAALESVMCASAVRLAQTKGLHREPPSHWGLSQDEALHRKWLWWAIYIHERQVTHRSGRPSTIDEDNISCQIPTTVVADSTIDLSFMTAMVHHARISAQICRQLLSVSGFRQSPRVIMERMAVLGQQLETWKTSLPDHLKPAAIDPSAFRSVRDMNRTLCVHFAYYGSVTAIHTIFFYPWISYACGIDPRNLAHTQQIVESTKVVAEAARDIIQAIRVISTDATSPQWLVFYFPMVGLINLFIYILKYPNIVSAAVDVSILDIAVGHFGHLEVVTALELSYPFAREVSRIAYNTVRYSRESKSGPARPGTPPPAAAAAGPTSTASNNAMIHEMINYAGEPLLELNNFDVFEMDDLPGEGDMIYFQA</sequence>
<dbReference type="OrthoDB" id="39175at2759"/>
<evidence type="ECO:0000256" key="3">
    <source>
        <dbReference type="SAM" id="Phobius"/>
    </source>
</evidence>
<evidence type="ECO:0000313" key="6">
    <source>
        <dbReference type="Proteomes" id="UP000053411"/>
    </source>
</evidence>
<feature type="transmembrane region" description="Helical" evidence="3">
    <location>
        <begin position="599"/>
        <end position="617"/>
    </location>
</feature>
<keyword evidence="1" id="KW-0539">Nucleus</keyword>
<dbReference type="SMART" id="SM00906">
    <property type="entry name" value="Fungal_trans"/>
    <property type="match status" value="1"/>
</dbReference>
<feature type="transmembrane region" description="Helical" evidence="3">
    <location>
        <begin position="530"/>
        <end position="552"/>
    </location>
</feature>
<proteinExistence type="predicted"/>
<keyword evidence="3" id="KW-0812">Transmembrane</keyword>
<evidence type="ECO:0000259" key="4">
    <source>
        <dbReference type="SMART" id="SM00906"/>
    </source>
</evidence>
<dbReference type="InterPro" id="IPR007219">
    <property type="entry name" value="XnlR_reg_dom"/>
</dbReference>
<keyword evidence="3" id="KW-0472">Membrane</keyword>
<dbReference type="VEuPathDB" id="FungiDB:Z520_06787"/>
<dbReference type="InterPro" id="IPR050987">
    <property type="entry name" value="AtrR-like"/>
</dbReference>
<feature type="compositionally biased region" description="Polar residues" evidence="2">
    <location>
        <begin position="14"/>
        <end position="23"/>
    </location>
</feature>
<dbReference type="GO" id="GO:0008270">
    <property type="term" value="F:zinc ion binding"/>
    <property type="evidence" value="ECO:0007669"/>
    <property type="project" value="InterPro"/>
</dbReference>
<dbReference type="GO" id="GO:0006351">
    <property type="term" value="P:DNA-templated transcription"/>
    <property type="evidence" value="ECO:0007669"/>
    <property type="project" value="InterPro"/>
</dbReference>
<accession>A0A0D2H665</accession>
<evidence type="ECO:0000256" key="1">
    <source>
        <dbReference type="ARBA" id="ARBA00023242"/>
    </source>
</evidence>
<evidence type="ECO:0000256" key="2">
    <source>
        <dbReference type="SAM" id="MobiDB-lite"/>
    </source>
</evidence>
<dbReference type="GeneID" id="27712533"/>
<gene>
    <name evidence="5" type="ORF">Z520_06787</name>
</gene>
<feature type="domain" description="Xylanolytic transcriptional activator regulatory" evidence="4">
    <location>
        <begin position="376"/>
        <end position="450"/>
    </location>
</feature>
<evidence type="ECO:0000313" key="5">
    <source>
        <dbReference type="EMBL" id="KIX97335.1"/>
    </source>
</evidence>
<dbReference type="AlphaFoldDB" id="A0A0D2H665"/>
<dbReference type="RefSeq" id="XP_016631458.1">
    <property type="nucleotide sequence ID" value="XM_016777287.1"/>
</dbReference>
<dbReference type="EMBL" id="KN848074">
    <property type="protein sequence ID" value="KIX97335.1"/>
    <property type="molecule type" value="Genomic_DNA"/>
</dbReference>
<keyword evidence="3" id="KW-1133">Transmembrane helix</keyword>
<keyword evidence="6" id="KW-1185">Reference proteome</keyword>
<organism evidence="5 6">
    <name type="scientific">Fonsecaea multimorphosa CBS 102226</name>
    <dbReference type="NCBI Taxonomy" id="1442371"/>
    <lineage>
        <taxon>Eukaryota</taxon>
        <taxon>Fungi</taxon>
        <taxon>Dikarya</taxon>
        <taxon>Ascomycota</taxon>
        <taxon>Pezizomycotina</taxon>
        <taxon>Eurotiomycetes</taxon>
        <taxon>Chaetothyriomycetidae</taxon>
        <taxon>Chaetothyriales</taxon>
        <taxon>Herpotrichiellaceae</taxon>
        <taxon>Fonsecaea</taxon>
    </lineage>
</organism>